<name>L7CMH5_RHOBT</name>
<evidence type="ECO:0000313" key="2">
    <source>
        <dbReference type="Proteomes" id="UP000010959"/>
    </source>
</evidence>
<dbReference type="Proteomes" id="UP000010959">
    <property type="component" value="Unassembled WGS sequence"/>
</dbReference>
<gene>
    <name evidence="1" type="ORF">RBSWK_01344</name>
</gene>
<comment type="caution">
    <text evidence="1">The sequence shown here is derived from an EMBL/GenBank/DDBJ whole genome shotgun (WGS) entry which is preliminary data.</text>
</comment>
<protein>
    <submittedName>
        <fullName evidence="1">Uncharacterized protein</fullName>
    </submittedName>
</protein>
<reference evidence="1 2" key="1">
    <citation type="journal article" date="2013" name="Mar. Genomics">
        <title>Expression of sulfatases in Rhodopirellula baltica and the diversity of sulfatases in the genus Rhodopirellula.</title>
        <authorList>
            <person name="Wegner C.E."/>
            <person name="Richter-Heitmann T."/>
            <person name="Klindworth A."/>
            <person name="Klockow C."/>
            <person name="Richter M."/>
            <person name="Achstetter T."/>
            <person name="Glockner F.O."/>
            <person name="Harder J."/>
        </authorList>
    </citation>
    <scope>NUCLEOTIDE SEQUENCE [LARGE SCALE GENOMIC DNA]</scope>
    <source>
        <strain evidence="1 2">SWK14</strain>
    </source>
</reference>
<dbReference type="PATRIC" id="fig|993516.3.peg.1419"/>
<accession>L7CMH5</accession>
<organism evidence="1 2">
    <name type="scientific">Rhodopirellula baltica SWK14</name>
    <dbReference type="NCBI Taxonomy" id="993516"/>
    <lineage>
        <taxon>Bacteria</taxon>
        <taxon>Pseudomonadati</taxon>
        <taxon>Planctomycetota</taxon>
        <taxon>Planctomycetia</taxon>
        <taxon>Pirellulales</taxon>
        <taxon>Pirellulaceae</taxon>
        <taxon>Rhodopirellula</taxon>
    </lineage>
</organism>
<dbReference type="AlphaFoldDB" id="L7CMH5"/>
<sequence length="42" mass="4414">MGGGSRMTGTKMCLVLGRMTSLASLVTGKLRRNELAPLVHGL</sequence>
<proteinExistence type="predicted"/>
<dbReference type="EMBL" id="AMWG01000023">
    <property type="protein sequence ID" value="ELP34837.1"/>
    <property type="molecule type" value="Genomic_DNA"/>
</dbReference>
<evidence type="ECO:0000313" key="1">
    <source>
        <dbReference type="EMBL" id="ELP34837.1"/>
    </source>
</evidence>